<keyword evidence="1" id="KW-0812">Transmembrane</keyword>
<accession>A0ABT2RUJ9</accession>
<proteinExistence type="predicted"/>
<gene>
    <name evidence="2" type="ORF">OCV63_03515</name>
</gene>
<dbReference type="Proteomes" id="UP001652461">
    <property type="component" value="Unassembled WGS sequence"/>
</dbReference>
<organism evidence="2 3">
    <name type="scientific">Laedolimicola ammoniilytica</name>
    <dbReference type="NCBI Taxonomy" id="2981771"/>
    <lineage>
        <taxon>Bacteria</taxon>
        <taxon>Bacillati</taxon>
        <taxon>Bacillota</taxon>
        <taxon>Clostridia</taxon>
        <taxon>Lachnospirales</taxon>
        <taxon>Lachnospiraceae</taxon>
        <taxon>Laedolimicola</taxon>
    </lineage>
</organism>
<dbReference type="EMBL" id="JAOQKC010000003">
    <property type="protein sequence ID" value="MCU6695966.1"/>
    <property type="molecule type" value="Genomic_DNA"/>
</dbReference>
<reference evidence="2 3" key="1">
    <citation type="journal article" date="2021" name="ISME Commun">
        <title>Automated analysis of genomic sequences facilitates high-throughput and comprehensive description of bacteria.</title>
        <authorList>
            <person name="Hitch T.C.A."/>
        </authorList>
    </citation>
    <scope>NUCLEOTIDE SEQUENCE [LARGE SCALE GENOMIC DNA]</scope>
    <source>
        <strain evidence="2 3">Sanger_04</strain>
    </source>
</reference>
<evidence type="ECO:0000313" key="2">
    <source>
        <dbReference type="EMBL" id="MCU6695966.1"/>
    </source>
</evidence>
<name>A0ABT2RUJ9_9FIRM</name>
<dbReference type="Pfam" id="PF11167">
    <property type="entry name" value="DUF2953"/>
    <property type="match status" value="1"/>
</dbReference>
<comment type="caution">
    <text evidence="2">The sequence shown here is derived from an EMBL/GenBank/DDBJ whole genome shotgun (WGS) entry which is preliminary data.</text>
</comment>
<protein>
    <submittedName>
        <fullName evidence="2">DUF2953 domain-containing protein</fullName>
    </submittedName>
</protein>
<dbReference type="RefSeq" id="WP_158362044.1">
    <property type="nucleotide sequence ID" value="NZ_JAOQKC010000003.1"/>
</dbReference>
<dbReference type="InterPro" id="IPR021338">
    <property type="entry name" value="DUF2953"/>
</dbReference>
<keyword evidence="3" id="KW-1185">Reference proteome</keyword>
<evidence type="ECO:0000313" key="3">
    <source>
        <dbReference type="Proteomes" id="UP001652461"/>
    </source>
</evidence>
<feature type="transmembrane region" description="Helical" evidence="1">
    <location>
        <begin position="6"/>
        <end position="33"/>
    </location>
</feature>
<evidence type="ECO:0000256" key="1">
    <source>
        <dbReference type="SAM" id="Phobius"/>
    </source>
</evidence>
<keyword evidence="1" id="KW-0472">Membrane</keyword>
<keyword evidence="1" id="KW-1133">Transmembrane helix</keyword>
<sequence length="318" mass="36704">MLHIIFAILKIVLLILAAVLGIALWILALLLLIPVRYEAHVKKKEEFFVEAKVHWLLHLVRVPVSFRDGKLSAKLKVLIFTVKDFLADEEEIQDGAEEAFPDVEETSDAAGQVTDPNKNQIGTALDKTEFSEEETYIEPAEEKTEELDSDPARKQQKPFGVLRKITVFLKMLVDFLKATWRFLSSIPKKLKKLKYTFHQFYVKIKRMKRFATDDRTRAALGLAWSQLRVLLGKLLPKRVWGDLHFGTDDPALTGEILGGISIFYPLFMDNVKVVPDFQESVLEGELYLKGRIRLITIVRIAWKLYRDKNVRFVYRMVT</sequence>